<proteinExistence type="predicted"/>
<reference evidence="1 2" key="1">
    <citation type="journal article" date="2021" name="Appl. Environ. Microbiol.">
        <title>Genetic linkage and physical mapping for an oyster mushroom Pleurotus cornucopiae and QTL analysis for the trait cap color.</title>
        <authorList>
            <person name="Zhang Y."/>
            <person name="Gao W."/>
            <person name="Sonnenberg A."/>
            <person name="Chen Q."/>
            <person name="Zhang J."/>
            <person name="Huang C."/>
        </authorList>
    </citation>
    <scope>NUCLEOTIDE SEQUENCE [LARGE SCALE GENOMIC DNA]</scope>
    <source>
        <strain evidence="1">CCMSSC00406</strain>
    </source>
</reference>
<dbReference type="EMBL" id="WQMT02000003">
    <property type="protein sequence ID" value="KAG9225217.1"/>
    <property type="molecule type" value="Genomic_DNA"/>
</dbReference>
<organism evidence="1 2">
    <name type="scientific">Pleurotus cornucopiae</name>
    <name type="common">Cornucopia mushroom</name>
    <dbReference type="NCBI Taxonomy" id="5321"/>
    <lineage>
        <taxon>Eukaryota</taxon>
        <taxon>Fungi</taxon>
        <taxon>Dikarya</taxon>
        <taxon>Basidiomycota</taxon>
        <taxon>Agaricomycotina</taxon>
        <taxon>Agaricomycetes</taxon>
        <taxon>Agaricomycetidae</taxon>
        <taxon>Agaricales</taxon>
        <taxon>Pleurotineae</taxon>
        <taxon>Pleurotaceae</taxon>
        <taxon>Pleurotus</taxon>
    </lineage>
</organism>
<gene>
    <name evidence="1" type="ORF">CCMSSC00406_0007048</name>
</gene>
<name>A0ACB7J3Q3_PLECO</name>
<sequence>MRSTFSAGPLRQLVSRPVTRSRAANIHGARFSSSNAGADAAQKKAQDALSSAQKSAEKLWESTKTFLEPVTAKAGQMLGYGFIKMTIDRDPELVVPFVNAVLLAGTIEGEIHVAEDANGTIVGGAVWFGPGSEFCHSEAQQERVLVPLLAQFDDELQTWWNDKFLPEYHGAIDQELGPSKRLRSYHLQLIGIAPNHPSQQLATRMIRTVLEKAQKHGYDSLAEATNVINKQLFEQLGFIDRGQKEFFGVKGNDKASMWVMVNPAPPRTDAGTSYMT</sequence>
<accession>A0ACB7J3Q3</accession>
<comment type="caution">
    <text evidence="1">The sequence shown here is derived from an EMBL/GenBank/DDBJ whole genome shotgun (WGS) entry which is preliminary data.</text>
</comment>
<evidence type="ECO:0000313" key="1">
    <source>
        <dbReference type="EMBL" id="KAG9225217.1"/>
    </source>
</evidence>
<protein>
    <submittedName>
        <fullName evidence="1">Uncharacterized protein</fullName>
    </submittedName>
</protein>
<keyword evidence="2" id="KW-1185">Reference proteome</keyword>
<evidence type="ECO:0000313" key="2">
    <source>
        <dbReference type="Proteomes" id="UP000824881"/>
    </source>
</evidence>
<dbReference type="Proteomes" id="UP000824881">
    <property type="component" value="Unassembled WGS sequence"/>
</dbReference>